<dbReference type="EMBL" id="SAEB01000003">
    <property type="protein sequence ID" value="RVD88255.1"/>
    <property type="molecule type" value="Genomic_DNA"/>
</dbReference>
<keyword evidence="3 6" id="KW-1133">Transmembrane helix</keyword>
<reference evidence="8 9" key="1">
    <citation type="submission" date="2019-01" db="EMBL/GenBank/DDBJ databases">
        <title>Intercellular communication is required for trap formation in the nematode-trapping fungus Duddingtonia flagrans.</title>
        <authorList>
            <person name="Youssar L."/>
            <person name="Wernet V."/>
            <person name="Hensel N."/>
            <person name="Hildebrandt H.-G."/>
            <person name="Fischer R."/>
        </authorList>
    </citation>
    <scope>NUCLEOTIDE SEQUENCE [LARGE SCALE GENOMIC DNA]</scope>
    <source>
        <strain evidence="8 9">CBS H-5679</strain>
    </source>
</reference>
<comment type="caution">
    <text evidence="8">The sequence shown here is derived from an EMBL/GenBank/DDBJ whole genome shotgun (WGS) entry which is preliminary data.</text>
</comment>
<evidence type="ECO:0000256" key="4">
    <source>
        <dbReference type="ARBA" id="ARBA00023136"/>
    </source>
</evidence>
<dbReference type="VEuPathDB" id="FungiDB:DFL_002446"/>
<feature type="region of interest" description="Disordered" evidence="5">
    <location>
        <begin position="268"/>
        <end position="317"/>
    </location>
</feature>
<sequence>MADYSQGPIAGAPPTQPGYNNVNTTTMSSNPDNAFLSTVKPPYRPWLKFLPILILVFTAGVIAMVGYVVNFAGNGTQSLGFSLFAGSWTLLVGTFLVLAFWNMSQIHYRWIIFILSVLSCIWWLTAFAYLASNTRESFKAIKLFEQYSSYTNSYGFDPSDYGFRKRDLGAIRLLEKRQSISQIYEIIRNLPKYKTVASVMAGAATVGAIIWVIFCVFTVFYAIALFSSSPSPLAPVASMGPPPVGQEQKTETYAYVQPAYPPVAATTAPVTGQPIRPESTFSSAPTYVTNDPRDPRAAPGAEFLTPPPPGAGYANPQFGGYEVDRNYTVSPLSAVEMPAVSQQVNLAEMPTAPVAEQR</sequence>
<dbReference type="OrthoDB" id="2117453at2759"/>
<dbReference type="GeneID" id="93584757"/>
<dbReference type="PANTHER" id="PTHR37451:SF1">
    <property type="entry name" value="MARVEL DOMAIN-CONTAINING PROTEIN"/>
    <property type="match status" value="1"/>
</dbReference>
<proteinExistence type="predicted"/>
<feature type="region of interest" description="Disordered" evidence="5">
    <location>
        <begin position="1"/>
        <end position="23"/>
    </location>
</feature>
<evidence type="ECO:0000256" key="5">
    <source>
        <dbReference type="SAM" id="MobiDB-lite"/>
    </source>
</evidence>
<feature type="transmembrane region" description="Helical" evidence="6">
    <location>
        <begin position="107"/>
        <end position="131"/>
    </location>
</feature>
<protein>
    <recommendedName>
        <fullName evidence="7">MARVEL domain-containing protein</fullName>
    </recommendedName>
</protein>
<accession>A0A437AAG3</accession>
<evidence type="ECO:0000313" key="8">
    <source>
        <dbReference type="EMBL" id="RVD88255.1"/>
    </source>
</evidence>
<name>A0A437AAG3_ARTFL</name>
<evidence type="ECO:0000313" key="9">
    <source>
        <dbReference type="Proteomes" id="UP000283090"/>
    </source>
</evidence>
<dbReference type="RefSeq" id="XP_067493799.1">
    <property type="nucleotide sequence ID" value="XM_067631233.1"/>
</dbReference>
<dbReference type="Proteomes" id="UP000283090">
    <property type="component" value="Unassembled WGS sequence"/>
</dbReference>
<feature type="domain" description="MARVEL" evidence="7">
    <location>
        <begin position="50"/>
        <end position="220"/>
    </location>
</feature>
<evidence type="ECO:0000256" key="3">
    <source>
        <dbReference type="ARBA" id="ARBA00022989"/>
    </source>
</evidence>
<evidence type="ECO:0000256" key="1">
    <source>
        <dbReference type="ARBA" id="ARBA00004141"/>
    </source>
</evidence>
<dbReference type="Pfam" id="PF01284">
    <property type="entry name" value="MARVEL"/>
    <property type="match status" value="1"/>
</dbReference>
<comment type="subcellular location">
    <subcellularLocation>
        <location evidence="1">Membrane</location>
        <topology evidence="1">Multi-pass membrane protein</topology>
    </subcellularLocation>
</comment>
<gene>
    <name evidence="8" type="ORF">DFL_002446</name>
</gene>
<evidence type="ECO:0000256" key="6">
    <source>
        <dbReference type="SAM" id="Phobius"/>
    </source>
</evidence>
<dbReference type="STRING" id="97331.A0A437AAG3"/>
<evidence type="ECO:0000256" key="2">
    <source>
        <dbReference type="ARBA" id="ARBA00022692"/>
    </source>
</evidence>
<dbReference type="AlphaFoldDB" id="A0A437AAG3"/>
<keyword evidence="9" id="KW-1185">Reference proteome</keyword>
<dbReference type="InterPro" id="IPR008253">
    <property type="entry name" value="Marvel"/>
</dbReference>
<feature type="transmembrane region" description="Helical" evidence="6">
    <location>
        <begin position="196"/>
        <end position="223"/>
    </location>
</feature>
<feature type="transmembrane region" description="Helical" evidence="6">
    <location>
        <begin position="49"/>
        <end position="69"/>
    </location>
</feature>
<evidence type="ECO:0000259" key="7">
    <source>
        <dbReference type="Pfam" id="PF01284"/>
    </source>
</evidence>
<dbReference type="PANTHER" id="PTHR37451">
    <property type="entry name" value="MARVEL DOMAIN"/>
    <property type="match status" value="1"/>
</dbReference>
<feature type="compositionally biased region" description="Polar residues" evidence="5">
    <location>
        <begin position="279"/>
        <end position="289"/>
    </location>
</feature>
<feature type="transmembrane region" description="Helical" evidence="6">
    <location>
        <begin position="81"/>
        <end position="101"/>
    </location>
</feature>
<keyword evidence="2 6" id="KW-0812">Transmembrane</keyword>
<keyword evidence="4 6" id="KW-0472">Membrane</keyword>
<organism evidence="8 9">
    <name type="scientific">Arthrobotrys flagrans</name>
    <name type="common">Nematode-trapping fungus</name>
    <name type="synonym">Trichothecium flagrans</name>
    <dbReference type="NCBI Taxonomy" id="97331"/>
    <lineage>
        <taxon>Eukaryota</taxon>
        <taxon>Fungi</taxon>
        <taxon>Dikarya</taxon>
        <taxon>Ascomycota</taxon>
        <taxon>Pezizomycotina</taxon>
        <taxon>Orbiliomycetes</taxon>
        <taxon>Orbiliales</taxon>
        <taxon>Orbiliaceae</taxon>
        <taxon>Arthrobotrys</taxon>
    </lineage>
</organism>
<dbReference type="GO" id="GO:0016020">
    <property type="term" value="C:membrane"/>
    <property type="evidence" value="ECO:0007669"/>
    <property type="project" value="UniProtKB-SubCell"/>
</dbReference>